<sequence>MKALKSYIDNNGRLAIPAKIRKKLHLNVGDEVSIKYSDSELVVSTFHSNIEKARNILDKYKNIDLQKELKLMRTEDADKF</sequence>
<dbReference type="SMART" id="SM00966">
    <property type="entry name" value="SpoVT_AbrB"/>
    <property type="match status" value="1"/>
</dbReference>
<keyword evidence="3" id="KW-1185">Reference proteome</keyword>
<dbReference type="RefSeq" id="WP_322777542.1">
    <property type="nucleotide sequence ID" value="NZ_JARJFB010000196.1"/>
</dbReference>
<dbReference type="Gene3D" id="2.10.260.10">
    <property type="match status" value="1"/>
</dbReference>
<accession>A0ABU5NEL9</accession>
<evidence type="ECO:0000313" key="3">
    <source>
        <dbReference type="Proteomes" id="UP001291687"/>
    </source>
</evidence>
<gene>
    <name evidence="2" type="ORF">Megvenef_01612</name>
</gene>
<dbReference type="Pfam" id="PF04014">
    <property type="entry name" value="MazE_antitoxin"/>
    <property type="match status" value="1"/>
</dbReference>
<organism evidence="2 3">
    <name type="scientific">Candidatus Megaera venefica</name>
    <dbReference type="NCBI Taxonomy" id="2055910"/>
    <lineage>
        <taxon>Bacteria</taxon>
        <taxon>Pseudomonadati</taxon>
        <taxon>Pseudomonadota</taxon>
        <taxon>Alphaproteobacteria</taxon>
        <taxon>Rickettsiales</taxon>
        <taxon>Rickettsiaceae</taxon>
        <taxon>Candidatus Megaera</taxon>
    </lineage>
</organism>
<dbReference type="Proteomes" id="UP001291687">
    <property type="component" value="Unassembled WGS sequence"/>
</dbReference>
<dbReference type="GO" id="GO:0003677">
    <property type="term" value="F:DNA binding"/>
    <property type="evidence" value="ECO:0007669"/>
    <property type="project" value="UniProtKB-KW"/>
</dbReference>
<proteinExistence type="predicted"/>
<dbReference type="NCBIfam" id="TIGR01439">
    <property type="entry name" value="lp_hng_hel_AbrB"/>
    <property type="match status" value="1"/>
</dbReference>
<dbReference type="InterPro" id="IPR037914">
    <property type="entry name" value="SpoVT-AbrB_sf"/>
</dbReference>
<dbReference type="EMBL" id="JARJFB010000196">
    <property type="protein sequence ID" value="MEA0971628.1"/>
    <property type="molecule type" value="Genomic_DNA"/>
</dbReference>
<keyword evidence="2" id="KW-0238">DNA-binding</keyword>
<name>A0ABU5NEL9_9RICK</name>
<reference evidence="2 3" key="1">
    <citation type="submission" date="2023-03" db="EMBL/GenBank/DDBJ databases">
        <title>Host association and intracellularity evolved multiple times independently in the Rickettsiales.</title>
        <authorList>
            <person name="Castelli M."/>
            <person name="Nardi T."/>
            <person name="Gammuto L."/>
            <person name="Bellinzona G."/>
            <person name="Sabaneyeva E."/>
            <person name="Potekhin A."/>
            <person name="Serra V."/>
            <person name="Petroni G."/>
            <person name="Sassera D."/>
        </authorList>
    </citation>
    <scope>NUCLEOTIDE SEQUENCE [LARGE SCALE GENOMIC DNA]</scope>
    <source>
        <strain evidence="2 3">Sr 2-6</strain>
    </source>
</reference>
<evidence type="ECO:0000259" key="1">
    <source>
        <dbReference type="SMART" id="SM00966"/>
    </source>
</evidence>
<evidence type="ECO:0000313" key="2">
    <source>
        <dbReference type="EMBL" id="MEA0971628.1"/>
    </source>
</evidence>
<comment type="caution">
    <text evidence="2">The sequence shown here is derived from an EMBL/GenBank/DDBJ whole genome shotgun (WGS) entry which is preliminary data.</text>
</comment>
<dbReference type="InterPro" id="IPR007159">
    <property type="entry name" value="SpoVT-AbrB_dom"/>
</dbReference>
<dbReference type="SUPFAM" id="SSF89447">
    <property type="entry name" value="AbrB/MazE/MraZ-like"/>
    <property type="match status" value="1"/>
</dbReference>
<protein>
    <submittedName>
        <fullName evidence="2">AbrB/MazE/SpoVT family DNA-binding domain-containing protein</fullName>
    </submittedName>
</protein>
<feature type="domain" description="SpoVT-AbrB" evidence="1">
    <location>
        <begin position="6"/>
        <end position="51"/>
    </location>
</feature>